<proteinExistence type="predicted"/>
<evidence type="ECO:0000256" key="1">
    <source>
        <dbReference type="SAM" id="MobiDB-lite"/>
    </source>
</evidence>
<gene>
    <name evidence="2" type="ORF">BRAPAZ1V2_A04P15640.2</name>
</gene>
<dbReference type="Gramene" id="A04p15640.2_BraZ1">
    <property type="protein sequence ID" value="A04p15640.2_BraZ1.CDS"/>
    <property type="gene ID" value="A04g15640.2_BraZ1"/>
</dbReference>
<evidence type="ECO:0000313" key="2">
    <source>
        <dbReference type="EMBL" id="CAG7906663.1"/>
    </source>
</evidence>
<dbReference type="EMBL" id="LS974620">
    <property type="protein sequence ID" value="CAG7906663.1"/>
    <property type="molecule type" value="Genomic_DNA"/>
</dbReference>
<reference evidence="2 3" key="1">
    <citation type="submission" date="2021-07" db="EMBL/GenBank/DDBJ databases">
        <authorList>
            <consortium name="Genoscope - CEA"/>
            <person name="William W."/>
        </authorList>
    </citation>
    <scope>NUCLEOTIDE SEQUENCE [LARGE SCALE GENOMIC DNA]</scope>
</reference>
<evidence type="ECO:0000313" key="3">
    <source>
        <dbReference type="Proteomes" id="UP000694005"/>
    </source>
</evidence>
<name>A0A8D9HVH9_BRACM</name>
<feature type="compositionally biased region" description="Basic and acidic residues" evidence="1">
    <location>
        <begin position="41"/>
        <end position="62"/>
    </location>
</feature>
<feature type="region of interest" description="Disordered" evidence="1">
    <location>
        <begin position="39"/>
        <end position="62"/>
    </location>
</feature>
<organism evidence="2 3">
    <name type="scientific">Brassica campestris</name>
    <name type="common">Field mustard</name>
    <dbReference type="NCBI Taxonomy" id="3711"/>
    <lineage>
        <taxon>Eukaryota</taxon>
        <taxon>Viridiplantae</taxon>
        <taxon>Streptophyta</taxon>
        <taxon>Embryophyta</taxon>
        <taxon>Tracheophyta</taxon>
        <taxon>Spermatophyta</taxon>
        <taxon>Magnoliopsida</taxon>
        <taxon>eudicotyledons</taxon>
        <taxon>Gunneridae</taxon>
        <taxon>Pentapetalae</taxon>
        <taxon>rosids</taxon>
        <taxon>malvids</taxon>
        <taxon>Brassicales</taxon>
        <taxon>Brassicaceae</taxon>
        <taxon>Brassiceae</taxon>
        <taxon>Brassica</taxon>
    </lineage>
</organism>
<accession>A0A8D9HVH9</accession>
<dbReference type="Proteomes" id="UP000694005">
    <property type="component" value="Chromosome A04"/>
</dbReference>
<dbReference type="AlphaFoldDB" id="A0A8D9HVH9"/>
<sequence>MDGRVYTYFSQIVGGSKRGLTRRGDWRSLFSSITEVPQTKVEAERTDPEAKRRSERRQSQRLEKTEHVAAGVFFFLLGAGKKKQWGDIASVSGRAWWYKPVVVVRWRCEQHGRGVVSAAATEEVN</sequence>
<protein>
    <submittedName>
        <fullName evidence="2">Uncharacterized protein</fullName>
    </submittedName>
</protein>